<organism evidence="12 13">
    <name type="scientific">Fluviicoccus keumensis</name>
    <dbReference type="NCBI Taxonomy" id="1435465"/>
    <lineage>
        <taxon>Bacteria</taxon>
        <taxon>Pseudomonadati</taxon>
        <taxon>Pseudomonadota</taxon>
        <taxon>Gammaproteobacteria</taxon>
        <taxon>Moraxellales</taxon>
        <taxon>Moraxellaceae</taxon>
        <taxon>Fluviicoccus</taxon>
    </lineage>
</organism>
<reference evidence="12 13" key="1">
    <citation type="submission" date="2019-02" db="EMBL/GenBank/DDBJ databases">
        <title>Genomic Encyclopedia of Type Strains, Phase IV (KMG-IV): sequencing the most valuable type-strain genomes for metagenomic binning, comparative biology and taxonomic classification.</title>
        <authorList>
            <person name="Goeker M."/>
        </authorList>
    </citation>
    <scope>NUCLEOTIDE SEQUENCE [LARGE SCALE GENOMIC DNA]</scope>
    <source>
        <strain evidence="12 13">DSM 105135</strain>
    </source>
</reference>
<evidence type="ECO:0000256" key="10">
    <source>
        <dbReference type="SAM" id="Coils"/>
    </source>
</evidence>
<feature type="coiled-coil region" evidence="10">
    <location>
        <begin position="53"/>
        <end position="80"/>
    </location>
</feature>
<dbReference type="OrthoDB" id="9816005at2"/>
<dbReference type="HAMAP" id="MF_00237">
    <property type="entry name" value="TatB"/>
    <property type="match status" value="1"/>
</dbReference>
<sequence length="136" mass="14769">MFDVGFSELLLLAVVALVVLGPEKLPHAARMTGAWIGRIRRMVLGIQAEIEKEVAAQEMRDRIQKEIERLKSTEVAVNQQVSAMENTIRQTVEEAAALPPDTPVATIEPAPHAEIAAPEAASAVPPETTHEHRPAP</sequence>
<evidence type="ECO:0000256" key="2">
    <source>
        <dbReference type="ARBA" id="ARBA00022448"/>
    </source>
</evidence>
<dbReference type="Pfam" id="PF02416">
    <property type="entry name" value="TatA_B_E"/>
    <property type="match status" value="1"/>
</dbReference>
<comment type="function">
    <text evidence="9">Part of the twin-arginine translocation (Tat) system that transports large folded proteins containing a characteristic twin-arginine motif in their signal peptide across membranes. Together with TatC, TatB is part of a receptor directly interacting with Tat signal peptides. TatB may form an oligomeric binding site that transiently accommodates folded Tat precursor proteins before their translocation.</text>
</comment>
<evidence type="ECO:0000256" key="9">
    <source>
        <dbReference type="HAMAP-Rule" id="MF_00237"/>
    </source>
</evidence>
<comment type="caution">
    <text evidence="12">The sequence shown here is derived from an EMBL/GenBank/DDBJ whole genome shotgun (WGS) entry which is preliminary data.</text>
</comment>
<name>A0A4V2G5Z6_9GAMM</name>
<dbReference type="Proteomes" id="UP000292423">
    <property type="component" value="Unassembled WGS sequence"/>
</dbReference>
<feature type="compositionally biased region" description="Low complexity" evidence="11">
    <location>
        <begin position="111"/>
        <end position="127"/>
    </location>
</feature>
<keyword evidence="8 9" id="KW-0472">Membrane</keyword>
<evidence type="ECO:0000256" key="6">
    <source>
        <dbReference type="ARBA" id="ARBA00022989"/>
    </source>
</evidence>
<keyword evidence="6 9" id="KW-1133">Transmembrane helix</keyword>
<dbReference type="NCBIfam" id="TIGR01410">
    <property type="entry name" value="tatB"/>
    <property type="match status" value="1"/>
</dbReference>
<evidence type="ECO:0000256" key="11">
    <source>
        <dbReference type="SAM" id="MobiDB-lite"/>
    </source>
</evidence>
<keyword evidence="7 9" id="KW-0811">Translocation</keyword>
<dbReference type="EMBL" id="SHKX01000011">
    <property type="protein sequence ID" value="RZU46716.1"/>
    <property type="molecule type" value="Genomic_DNA"/>
</dbReference>
<keyword evidence="5 9" id="KW-0653">Protein transport</keyword>
<evidence type="ECO:0000256" key="7">
    <source>
        <dbReference type="ARBA" id="ARBA00023010"/>
    </source>
</evidence>
<comment type="subcellular location">
    <subcellularLocation>
        <location evidence="9">Cell membrane</location>
        <topology evidence="9">Single-pass membrane protein</topology>
    </subcellularLocation>
    <subcellularLocation>
        <location evidence="1">Membrane</location>
        <topology evidence="1">Single-pass membrane protein</topology>
    </subcellularLocation>
</comment>
<evidence type="ECO:0000256" key="8">
    <source>
        <dbReference type="ARBA" id="ARBA00023136"/>
    </source>
</evidence>
<gene>
    <name evidence="9" type="primary">tatB</name>
    <name evidence="12" type="ORF">EV700_1097</name>
</gene>
<dbReference type="AlphaFoldDB" id="A0A4V2G5Z6"/>
<keyword evidence="2 9" id="KW-0813">Transport</keyword>
<dbReference type="PRINTS" id="PR01506">
    <property type="entry name" value="TATBPROTEIN"/>
</dbReference>
<dbReference type="GO" id="GO:0008320">
    <property type="term" value="F:protein transmembrane transporter activity"/>
    <property type="evidence" value="ECO:0007669"/>
    <property type="project" value="UniProtKB-UniRule"/>
</dbReference>
<keyword evidence="13" id="KW-1185">Reference proteome</keyword>
<comment type="subunit">
    <text evidence="9">The Tat system comprises two distinct complexes: a TatABC complex, containing multiple copies of TatA, TatB and TatC subunits, and a separate TatA complex, containing only TatA subunits. Substrates initially bind to the TatABC complex, which probably triggers association of the separate TatA complex to form the active translocon.</text>
</comment>
<evidence type="ECO:0000256" key="4">
    <source>
        <dbReference type="ARBA" id="ARBA00022692"/>
    </source>
</evidence>
<proteinExistence type="inferred from homology"/>
<evidence type="ECO:0000256" key="5">
    <source>
        <dbReference type="ARBA" id="ARBA00022927"/>
    </source>
</evidence>
<evidence type="ECO:0000313" key="13">
    <source>
        <dbReference type="Proteomes" id="UP000292423"/>
    </source>
</evidence>
<evidence type="ECO:0000313" key="12">
    <source>
        <dbReference type="EMBL" id="RZU46716.1"/>
    </source>
</evidence>
<dbReference type="GO" id="GO:0033281">
    <property type="term" value="C:TAT protein transport complex"/>
    <property type="evidence" value="ECO:0007669"/>
    <property type="project" value="UniProtKB-UniRule"/>
</dbReference>
<evidence type="ECO:0000256" key="3">
    <source>
        <dbReference type="ARBA" id="ARBA00022475"/>
    </source>
</evidence>
<protein>
    <recommendedName>
        <fullName evidence="9">Sec-independent protein translocase protein TatB</fullName>
    </recommendedName>
</protein>
<dbReference type="GO" id="GO:0043953">
    <property type="term" value="P:protein transport by the Tat complex"/>
    <property type="evidence" value="ECO:0007669"/>
    <property type="project" value="UniProtKB-UniRule"/>
</dbReference>
<accession>A0A4V2G5Z6</accession>
<dbReference type="InterPro" id="IPR018448">
    <property type="entry name" value="TatB"/>
</dbReference>
<evidence type="ECO:0000256" key="1">
    <source>
        <dbReference type="ARBA" id="ARBA00004167"/>
    </source>
</evidence>
<comment type="similarity">
    <text evidence="9">Belongs to the TatB family.</text>
</comment>
<dbReference type="InterPro" id="IPR003369">
    <property type="entry name" value="TatA/B/E"/>
</dbReference>
<dbReference type="Gene3D" id="1.20.5.3310">
    <property type="match status" value="1"/>
</dbReference>
<dbReference type="PANTHER" id="PTHR33162:SF1">
    <property type="entry name" value="SEC-INDEPENDENT PROTEIN TRANSLOCASE PROTEIN TATA, CHLOROPLASTIC"/>
    <property type="match status" value="1"/>
</dbReference>
<feature type="region of interest" description="Disordered" evidence="11">
    <location>
        <begin position="111"/>
        <end position="136"/>
    </location>
</feature>
<dbReference type="RefSeq" id="WP_130411569.1">
    <property type="nucleotide sequence ID" value="NZ_SHKX01000011.1"/>
</dbReference>
<keyword evidence="4 9" id="KW-0812">Transmembrane</keyword>
<keyword evidence="3 9" id="KW-1003">Cell membrane</keyword>
<keyword evidence="10" id="KW-0175">Coiled coil</keyword>
<dbReference type="PANTHER" id="PTHR33162">
    <property type="entry name" value="SEC-INDEPENDENT PROTEIN TRANSLOCASE PROTEIN TATA, CHLOROPLASTIC"/>
    <property type="match status" value="1"/>
</dbReference>